<dbReference type="Proteomes" id="UP000612233">
    <property type="component" value="Unassembled WGS sequence"/>
</dbReference>
<dbReference type="EMBL" id="JACXAD010000004">
    <property type="protein sequence ID" value="MBD2767314.1"/>
    <property type="molecule type" value="Genomic_DNA"/>
</dbReference>
<sequence>MNQLDIWGGIECSHCRVGDTYSDQLTRNGHWHRVDDLDALADLGLKTLRYPLLWEHTAPDSPETCAWTWPDERLPRLRELGINPIIGLVHHGSGPRYTALNQDNFATGLARHAANVARRYPWLTHFTPVNEPLTTARFSALYGHWYPHTADDHNFVRALLNQLEATRLSMKAIREIIPHAQLVQTEDLAQVHSTPALRYQADFENHRRWLSFDILCGKVTPAHPFWNYLCQHGATEAELQTWLDDPCPPQVMGLNHYLTSERFLDEDLGSYWPCHAASNHRQRYADVEAVRVGGGVQLAGVTSLLLQAWQRYHLPLAITEAHLNCTREEQVRWLNYVWEAAHAARRQGADVCAVTAWSLFGAYDWDSLLTRAANSYETGVFDVRSGQLRPTLLARLVRSLAQGQPFEHPVLQSRGWWQRPERIQFQPSVAPARPQLLKAITPRVKARYATHHDEENLEYAA</sequence>
<dbReference type="InterPro" id="IPR017853">
    <property type="entry name" value="GH"/>
</dbReference>
<accession>A0A927BBW0</accession>
<organism evidence="1 2">
    <name type="scientific">Hymenobacter montanus</name>
    <dbReference type="NCBI Taxonomy" id="2771359"/>
    <lineage>
        <taxon>Bacteria</taxon>
        <taxon>Pseudomonadati</taxon>
        <taxon>Bacteroidota</taxon>
        <taxon>Cytophagia</taxon>
        <taxon>Cytophagales</taxon>
        <taxon>Hymenobacteraceae</taxon>
        <taxon>Hymenobacter</taxon>
    </lineage>
</organism>
<comment type="caution">
    <text evidence="1">The sequence shown here is derived from an EMBL/GenBank/DDBJ whole genome shotgun (WGS) entry which is preliminary data.</text>
</comment>
<reference evidence="1" key="1">
    <citation type="submission" date="2020-09" db="EMBL/GenBank/DDBJ databases">
        <authorList>
            <person name="Kim M.K."/>
        </authorList>
    </citation>
    <scope>NUCLEOTIDE SEQUENCE</scope>
    <source>
        <strain evidence="1">BT664</strain>
    </source>
</reference>
<dbReference type="Gene3D" id="3.20.20.80">
    <property type="entry name" value="Glycosidases"/>
    <property type="match status" value="1"/>
</dbReference>
<evidence type="ECO:0000313" key="1">
    <source>
        <dbReference type="EMBL" id="MBD2767314.1"/>
    </source>
</evidence>
<dbReference type="SUPFAM" id="SSF51445">
    <property type="entry name" value="(Trans)glycosidases"/>
    <property type="match status" value="1"/>
</dbReference>
<keyword evidence="2" id="KW-1185">Reference proteome</keyword>
<evidence type="ECO:0000313" key="2">
    <source>
        <dbReference type="Proteomes" id="UP000612233"/>
    </source>
</evidence>
<name>A0A927BBW0_9BACT</name>
<proteinExistence type="predicted"/>
<dbReference type="GO" id="GO:0005975">
    <property type="term" value="P:carbohydrate metabolic process"/>
    <property type="evidence" value="ECO:0007669"/>
    <property type="project" value="InterPro"/>
</dbReference>
<dbReference type="RefSeq" id="WP_191004130.1">
    <property type="nucleotide sequence ID" value="NZ_JACXAD010000004.1"/>
</dbReference>
<gene>
    <name evidence="1" type="ORF">IC235_05355</name>
</gene>
<dbReference type="AlphaFoldDB" id="A0A927BBW0"/>
<dbReference type="GO" id="GO:0004553">
    <property type="term" value="F:hydrolase activity, hydrolyzing O-glycosyl compounds"/>
    <property type="evidence" value="ECO:0007669"/>
    <property type="project" value="InterPro"/>
</dbReference>
<protein>
    <submittedName>
        <fullName evidence="1">Family 1 glycosylhydrolase</fullName>
    </submittedName>
</protein>